<dbReference type="SUPFAM" id="SSF50475">
    <property type="entry name" value="FMN-binding split barrel"/>
    <property type="match status" value="1"/>
</dbReference>
<comment type="caution">
    <text evidence="3">The sequence shown here is derived from an EMBL/GenBank/DDBJ whole genome shotgun (WGS) entry which is preliminary data.</text>
</comment>
<dbReference type="PRINTS" id="PR00409">
    <property type="entry name" value="PHDIOXRDTASE"/>
</dbReference>
<feature type="domain" description="2Fe-2S ferredoxin-type" evidence="1">
    <location>
        <begin position="587"/>
        <end position="674"/>
    </location>
</feature>
<dbReference type="InterPro" id="IPR012349">
    <property type="entry name" value="Split_barrel_FMN-bd"/>
</dbReference>
<dbReference type="PROSITE" id="PS00197">
    <property type="entry name" value="2FE2S_FER_1"/>
    <property type="match status" value="1"/>
</dbReference>
<dbReference type="InterPro" id="IPR008333">
    <property type="entry name" value="Cbr1-like_FAD-bd_dom"/>
</dbReference>
<dbReference type="CDD" id="cd00207">
    <property type="entry name" value="fer2"/>
    <property type="match status" value="1"/>
</dbReference>
<sequence>MQIPSPFHAGEVAIQQSLGVADRMAEFGRRVVRDHMPDQHRQFYAQLPFLVVATVDDRGDPWAGLLEGTPGFATSPDPTRLAFSVVPPREDPIAAGWRDGAAVGVLGIELHTRRRNRVNGVLSSDGDAFALHVEHAFGNCPQYIQARGLHVLPERDAASLPPPVHGERLDAATTAMIRAADTCFVASYVDHDDARRSIDASHRGGRPGFVRVQGDRLSIPDFAGNLHFNTLGNFMRNPRAGLVFVDFSSGDILQVSGRVVLDFDAGDVRFFQGAERLWHLDVERWVLRRGALSLRGDGGELSPNAALTGSWEETAARRKVARLREQWRPFRVARIDQESRVVKSFWLEPDDGEGLDLFEAGQHLPVRVMLDDADAPVVRTYTLSVAPSDGAYRLSVRRQGRVSSHMHDRLRVGDIVEARAPRGGFTVDARPTRPLVLASAGIGITPMLAMLRHVVYEGLRTRRVRPTWFVHGARDENERAFHAEVAALAQASRGAVCVVHALSDPGPTARTGIDYDHAGRIDATLLASLLPLDDADFALCGPPGFMQALYAGLRALQVPDARIHAEAFGPAGLQRGTDAPMAPAATQAVPVLFARSGKEARWEPGLGSLLDLAEARGLSPVHACRQGMCGSCSHALVAGTATYAQTPASAIAPGQVLLCQAVPAQGSPSIVIDA</sequence>
<dbReference type="Gene3D" id="3.40.50.80">
    <property type="entry name" value="Nucleotide-binding domain of ferredoxin-NADP reductase (FNR) module"/>
    <property type="match status" value="1"/>
</dbReference>
<dbReference type="Pfam" id="PF00111">
    <property type="entry name" value="Fer2"/>
    <property type="match status" value="1"/>
</dbReference>
<name>A0ABW2YAM6_9GAMM</name>
<dbReference type="Pfam" id="PF00970">
    <property type="entry name" value="FAD_binding_6"/>
    <property type="match status" value="1"/>
</dbReference>
<dbReference type="PANTHER" id="PTHR42815:SF2">
    <property type="entry name" value="FAD-BINDING, PUTATIVE (AFU_ORTHOLOGUE AFUA_6G07600)-RELATED"/>
    <property type="match status" value="1"/>
</dbReference>
<dbReference type="SUPFAM" id="SSF54292">
    <property type="entry name" value="2Fe-2S ferredoxin-like"/>
    <property type="match status" value="1"/>
</dbReference>
<dbReference type="InterPro" id="IPR001041">
    <property type="entry name" value="2Fe-2S_ferredoxin-type"/>
</dbReference>
<dbReference type="EMBL" id="JBHTIF010000001">
    <property type="protein sequence ID" value="MFD0724722.1"/>
    <property type="molecule type" value="Genomic_DNA"/>
</dbReference>
<dbReference type="SUPFAM" id="SSF52343">
    <property type="entry name" value="Ferredoxin reductase-like, C-terminal NADP-linked domain"/>
    <property type="match status" value="1"/>
</dbReference>
<evidence type="ECO:0000259" key="2">
    <source>
        <dbReference type="PROSITE" id="PS51384"/>
    </source>
</evidence>
<dbReference type="InterPro" id="IPR017938">
    <property type="entry name" value="Riboflavin_synthase-like_b-brl"/>
</dbReference>
<dbReference type="Gene3D" id="3.10.20.30">
    <property type="match status" value="1"/>
</dbReference>
<dbReference type="Gene3D" id="2.40.30.10">
    <property type="entry name" value="Translation factors"/>
    <property type="match status" value="1"/>
</dbReference>
<organism evidence="3 4">
    <name type="scientific">Lysobacter brunescens</name>
    <dbReference type="NCBI Taxonomy" id="262323"/>
    <lineage>
        <taxon>Bacteria</taxon>
        <taxon>Pseudomonadati</taxon>
        <taxon>Pseudomonadota</taxon>
        <taxon>Gammaproteobacteria</taxon>
        <taxon>Lysobacterales</taxon>
        <taxon>Lysobacteraceae</taxon>
        <taxon>Lysobacter</taxon>
    </lineage>
</organism>
<proteinExistence type="predicted"/>
<evidence type="ECO:0000313" key="3">
    <source>
        <dbReference type="EMBL" id="MFD0724722.1"/>
    </source>
</evidence>
<dbReference type="InterPro" id="IPR006058">
    <property type="entry name" value="2Fe2S_fd_BS"/>
</dbReference>
<keyword evidence="4" id="KW-1185">Reference proteome</keyword>
<dbReference type="InterPro" id="IPR012675">
    <property type="entry name" value="Beta-grasp_dom_sf"/>
</dbReference>
<dbReference type="InterPro" id="IPR036010">
    <property type="entry name" value="2Fe-2S_ferredoxin-like_sf"/>
</dbReference>
<dbReference type="InterPro" id="IPR017927">
    <property type="entry name" value="FAD-bd_FR_type"/>
</dbReference>
<dbReference type="PROSITE" id="PS51384">
    <property type="entry name" value="FAD_FR"/>
    <property type="match status" value="1"/>
</dbReference>
<dbReference type="InterPro" id="IPR039261">
    <property type="entry name" value="FNR_nucleotide-bd"/>
</dbReference>
<feature type="domain" description="FAD-binding FR-type" evidence="2">
    <location>
        <begin position="325"/>
        <end position="428"/>
    </location>
</feature>
<evidence type="ECO:0000259" key="1">
    <source>
        <dbReference type="PROSITE" id="PS51085"/>
    </source>
</evidence>
<evidence type="ECO:0000313" key="4">
    <source>
        <dbReference type="Proteomes" id="UP001597110"/>
    </source>
</evidence>
<dbReference type="PROSITE" id="PS51085">
    <property type="entry name" value="2FE2S_FER_2"/>
    <property type="match status" value="1"/>
</dbReference>
<dbReference type="Proteomes" id="UP001597110">
    <property type="component" value="Unassembled WGS sequence"/>
</dbReference>
<dbReference type="SUPFAM" id="SSF63380">
    <property type="entry name" value="Riboflavin synthase domain-like"/>
    <property type="match status" value="1"/>
</dbReference>
<protein>
    <submittedName>
        <fullName evidence="3">Pyridoxamine 5'-phosphate oxidase family protein</fullName>
    </submittedName>
</protein>
<dbReference type="RefSeq" id="WP_386822370.1">
    <property type="nucleotide sequence ID" value="NZ_JBHTIF010000001.1"/>
</dbReference>
<reference evidence="4" key="1">
    <citation type="journal article" date="2019" name="Int. J. Syst. Evol. Microbiol.">
        <title>The Global Catalogue of Microorganisms (GCM) 10K type strain sequencing project: providing services to taxonomists for standard genome sequencing and annotation.</title>
        <authorList>
            <consortium name="The Broad Institute Genomics Platform"/>
            <consortium name="The Broad Institute Genome Sequencing Center for Infectious Disease"/>
            <person name="Wu L."/>
            <person name="Ma J."/>
        </authorList>
    </citation>
    <scope>NUCLEOTIDE SEQUENCE [LARGE SCALE GENOMIC DNA]</scope>
    <source>
        <strain evidence="4">CCUG 55585</strain>
    </source>
</reference>
<dbReference type="CDD" id="cd06184">
    <property type="entry name" value="flavohem_like_fad_nad_binding"/>
    <property type="match status" value="1"/>
</dbReference>
<gene>
    <name evidence="3" type="ORF">ACFQ0E_03820</name>
</gene>
<dbReference type="PANTHER" id="PTHR42815">
    <property type="entry name" value="FAD-BINDING, PUTATIVE (AFU_ORTHOLOGUE AFUA_6G07600)-RELATED"/>
    <property type="match status" value="1"/>
</dbReference>
<dbReference type="Pfam" id="PF00175">
    <property type="entry name" value="NAD_binding_1"/>
    <property type="match status" value="1"/>
</dbReference>
<dbReference type="InterPro" id="IPR001433">
    <property type="entry name" value="OxRdtase_FAD/NAD-bd"/>
</dbReference>
<dbReference type="Gene3D" id="2.30.110.10">
    <property type="entry name" value="Electron Transport, Fmn-binding Protein, Chain A"/>
    <property type="match status" value="1"/>
</dbReference>
<accession>A0ABW2YAM6</accession>